<evidence type="ECO:0000256" key="1">
    <source>
        <dbReference type="SAM" id="MobiDB-lite"/>
    </source>
</evidence>
<keyword evidence="3" id="KW-1185">Reference proteome</keyword>
<dbReference type="AlphaFoldDB" id="A0A9P8Q667"/>
<name>A0A9P8Q667_WICPI</name>
<comment type="caution">
    <text evidence="2">The sequence shown here is derived from an EMBL/GenBank/DDBJ whole genome shotgun (WGS) entry which is preliminary data.</text>
</comment>
<feature type="region of interest" description="Disordered" evidence="1">
    <location>
        <begin position="1"/>
        <end position="25"/>
    </location>
</feature>
<proteinExistence type="predicted"/>
<feature type="compositionally biased region" description="Basic and acidic residues" evidence="1">
    <location>
        <begin position="14"/>
        <end position="23"/>
    </location>
</feature>
<protein>
    <submittedName>
        <fullName evidence="2">Uncharacterized protein</fullName>
    </submittedName>
</protein>
<reference evidence="2" key="2">
    <citation type="submission" date="2021-01" db="EMBL/GenBank/DDBJ databases">
        <authorList>
            <person name="Schikora-Tamarit M.A."/>
        </authorList>
    </citation>
    <scope>NUCLEOTIDE SEQUENCE</scope>
    <source>
        <strain evidence="2">CBS2887</strain>
    </source>
</reference>
<sequence>REKCLPRTPFGKPSEPEVKDRVGLESGPTTIPVAVVATPARTSSVEPEPAATPPKMDPLSCNSICGILEMTSNSLEM</sequence>
<gene>
    <name evidence="2" type="ORF">WICPIJ_005335</name>
</gene>
<reference evidence="2" key="1">
    <citation type="journal article" date="2021" name="Open Biol.">
        <title>Shared evolutionary footprints suggest mitochondrial oxidative damage underlies multiple complex I losses in fungi.</title>
        <authorList>
            <person name="Schikora-Tamarit M.A."/>
            <person name="Marcet-Houben M."/>
            <person name="Nosek J."/>
            <person name="Gabaldon T."/>
        </authorList>
    </citation>
    <scope>NUCLEOTIDE SEQUENCE</scope>
    <source>
        <strain evidence="2">CBS2887</strain>
    </source>
</reference>
<accession>A0A9P8Q667</accession>
<organism evidence="2 3">
    <name type="scientific">Wickerhamomyces pijperi</name>
    <name type="common">Yeast</name>
    <name type="synonym">Pichia pijperi</name>
    <dbReference type="NCBI Taxonomy" id="599730"/>
    <lineage>
        <taxon>Eukaryota</taxon>
        <taxon>Fungi</taxon>
        <taxon>Dikarya</taxon>
        <taxon>Ascomycota</taxon>
        <taxon>Saccharomycotina</taxon>
        <taxon>Saccharomycetes</taxon>
        <taxon>Phaffomycetales</taxon>
        <taxon>Wickerhamomycetaceae</taxon>
        <taxon>Wickerhamomyces</taxon>
    </lineage>
</organism>
<feature type="non-terminal residue" evidence="2">
    <location>
        <position position="1"/>
    </location>
</feature>
<evidence type="ECO:0000313" key="3">
    <source>
        <dbReference type="Proteomes" id="UP000774326"/>
    </source>
</evidence>
<dbReference type="Proteomes" id="UP000774326">
    <property type="component" value="Unassembled WGS sequence"/>
</dbReference>
<evidence type="ECO:0000313" key="2">
    <source>
        <dbReference type="EMBL" id="KAH3683695.1"/>
    </source>
</evidence>
<dbReference type="EMBL" id="JAEUBG010002995">
    <property type="protein sequence ID" value="KAH3683695.1"/>
    <property type="molecule type" value="Genomic_DNA"/>
</dbReference>